<dbReference type="EMBL" id="CP049272">
    <property type="protein sequence ID" value="QPH86582.1"/>
    <property type="molecule type" value="Genomic_DNA"/>
</dbReference>
<organism evidence="9 10">
    <name type="scientific">Campylobacter concisus</name>
    <dbReference type="NCBI Taxonomy" id="199"/>
    <lineage>
        <taxon>Bacteria</taxon>
        <taxon>Pseudomonadati</taxon>
        <taxon>Campylobacterota</taxon>
        <taxon>Epsilonproteobacteria</taxon>
        <taxon>Campylobacterales</taxon>
        <taxon>Campylobacteraceae</taxon>
        <taxon>Campylobacter</taxon>
    </lineage>
</organism>
<evidence type="ECO:0000256" key="1">
    <source>
        <dbReference type="ARBA" id="ARBA00004651"/>
    </source>
</evidence>
<keyword evidence="4" id="KW-1003">Cell membrane</keyword>
<protein>
    <submittedName>
        <fullName evidence="9">Iron ABC transporter permease</fullName>
    </submittedName>
</protein>
<dbReference type="Gene3D" id="1.10.3470.10">
    <property type="entry name" value="ABC transporter involved in vitamin B12 uptake, BtuC"/>
    <property type="match status" value="1"/>
</dbReference>
<evidence type="ECO:0000256" key="2">
    <source>
        <dbReference type="ARBA" id="ARBA00007935"/>
    </source>
</evidence>
<dbReference type="SUPFAM" id="SSF81345">
    <property type="entry name" value="ABC transporter involved in vitamin B12 uptake, BtuC"/>
    <property type="match status" value="1"/>
</dbReference>
<evidence type="ECO:0000256" key="7">
    <source>
        <dbReference type="ARBA" id="ARBA00023136"/>
    </source>
</evidence>
<feature type="transmembrane region" description="Helical" evidence="8">
    <location>
        <begin position="272"/>
        <end position="291"/>
    </location>
</feature>
<dbReference type="PANTHER" id="PTHR30472:SF25">
    <property type="entry name" value="ABC TRANSPORTER PERMEASE PROTEIN MJ0876-RELATED"/>
    <property type="match status" value="1"/>
</dbReference>
<evidence type="ECO:0000256" key="3">
    <source>
        <dbReference type="ARBA" id="ARBA00022448"/>
    </source>
</evidence>
<evidence type="ECO:0000256" key="5">
    <source>
        <dbReference type="ARBA" id="ARBA00022692"/>
    </source>
</evidence>
<dbReference type="FunFam" id="1.10.3470.10:FF:000001">
    <property type="entry name" value="Vitamin B12 ABC transporter permease BtuC"/>
    <property type="match status" value="1"/>
</dbReference>
<comment type="subcellular location">
    <subcellularLocation>
        <location evidence="1">Cell membrane</location>
        <topology evidence="1">Multi-pass membrane protein</topology>
    </subcellularLocation>
</comment>
<dbReference type="Pfam" id="PF01032">
    <property type="entry name" value="FecCD"/>
    <property type="match status" value="1"/>
</dbReference>
<sequence>MQGSTKLAILLIVLIVLLSFISLSIGGSDISMSEILNFIFNNKIDEMKETILFDIRLPRLVMALLIGMLLASSGVVTQSVFLNPLADPYIIGIAASATFGAVVAYLLGLSEIYYGIFAFLSSSLLTLAIFGVYNRSRSIATLLIVGIAFSSFLGAFTSFATYLIGEDSFKIVAWMMGYLGSASWQKVGIIAVPLIFCMIYFYLKRFELTILLSGEDEAKSLGIDVDALKKRLLVIASLTVAFSVAFTGMIGFVGLIIPHSFRMLLNTSNNAILLPLSTLGGGAFLLACDVVGKSVLSPVEVPVGVISAFFGAPFFLFLALYLKRSVH</sequence>
<dbReference type="GO" id="GO:0022857">
    <property type="term" value="F:transmembrane transporter activity"/>
    <property type="evidence" value="ECO:0007669"/>
    <property type="project" value="InterPro"/>
</dbReference>
<keyword evidence="6 8" id="KW-1133">Transmembrane helix</keyword>
<dbReference type="InterPro" id="IPR037294">
    <property type="entry name" value="ABC_BtuC-like"/>
</dbReference>
<feature type="transmembrane region" description="Helical" evidence="8">
    <location>
        <begin position="113"/>
        <end position="133"/>
    </location>
</feature>
<reference evidence="9 10" key="1">
    <citation type="journal article" date="2018" name="Emerg. Microbes Infect.">
        <title>Genomic analysis of oral Campylobacter concisus strains identified a potential bacterial molecular marker associated with active Crohn's disease.</title>
        <authorList>
            <person name="Liu F."/>
            <person name="Ma R."/>
            <person name="Tay C.Y.A."/>
            <person name="Octavia S."/>
            <person name="Lan R."/>
            <person name="Chung H.K.L."/>
            <person name="Riordan S.M."/>
            <person name="Grimm M.C."/>
            <person name="Leong R.W."/>
            <person name="Tanaka M.M."/>
            <person name="Connor S."/>
            <person name="Zhang L."/>
        </authorList>
    </citation>
    <scope>NUCLEOTIDE SEQUENCE [LARGE SCALE GENOMIC DNA]</scope>
    <source>
        <strain evidence="9 10">P27CDO-S2</strain>
    </source>
</reference>
<evidence type="ECO:0000256" key="8">
    <source>
        <dbReference type="SAM" id="Phobius"/>
    </source>
</evidence>
<proteinExistence type="inferred from homology"/>
<evidence type="ECO:0000256" key="4">
    <source>
        <dbReference type="ARBA" id="ARBA00022475"/>
    </source>
</evidence>
<dbReference type="RefSeq" id="WP_107770162.1">
    <property type="nucleotide sequence ID" value="NZ_CP049272.1"/>
</dbReference>
<feature type="transmembrane region" description="Helical" evidence="8">
    <location>
        <begin position="232"/>
        <end position="257"/>
    </location>
</feature>
<dbReference type="GO" id="GO:0033214">
    <property type="term" value="P:siderophore-iron import into cell"/>
    <property type="evidence" value="ECO:0007669"/>
    <property type="project" value="TreeGrafter"/>
</dbReference>
<dbReference type="CDD" id="cd06550">
    <property type="entry name" value="TM_ABC_iron-siderophores_like"/>
    <property type="match status" value="1"/>
</dbReference>
<dbReference type="GO" id="GO:0005886">
    <property type="term" value="C:plasma membrane"/>
    <property type="evidence" value="ECO:0007669"/>
    <property type="project" value="UniProtKB-SubCell"/>
</dbReference>
<feature type="transmembrane region" description="Helical" evidence="8">
    <location>
        <begin position="60"/>
        <end position="82"/>
    </location>
</feature>
<keyword evidence="3" id="KW-0813">Transport</keyword>
<accession>A0AAE7PD90</accession>
<evidence type="ECO:0000313" key="9">
    <source>
        <dbReference type="EMBL" id="QPH86582.1"/>
    </source>
</evidence>
<feature type="transmembrane region" description="Helical" evidence="8">
    <location>
        <begin position="89"/>
        <end position="107"/>
    </location>
</feature>
<feature type="transmembrane region" description="Helical" evidence="8">
    <location>
        <begin position="140"/>
        <end position="164"/>
    </location>
</feature>
<evidence type="ECO:0000313" key="10">
    <source>
        <dbReference type="Proteomes" id="UP000594513"/>
    </source>
</evidence>
<evidence type="ECO:0000256" key="6">
    <source>
        <dbReference type="ARBA" id="ARBA00022989"/>
    </source>
</evidence>
<dbReference type="Proteomes" id="UP000594513">
    <property type="component" value="Chromosome"/>
</dbReference>
<keyword evidence="5 8" id="KW-0812">Transmembrane</keyword>
<dbReference type="PANTHER" id="PTHR30472">
    <property type="entry name" value="FERRIC ENTEROBACTIN TRANSPORT SYSTEM PERMEASE PROTEIN"/>
    <property type="match status" value="1"/>
</dbReference>
<gene>
    <name evidence="9" type="ORF">CVT17_06240</name>
</gene>
<name>A0AAE7PD90_9BACT</name>
<feature type="transmembrane region" description="Helical" evidence="8">
    <location>
        <begin position="184"/>
        <end position="203"/>
    </location>
</feature>
<keyword evidence="7 8" id="KW-0472">Membrane</keyword>
<dbReference type="AlphaFoldDB" id="A0AAE7PD90"/>
<feature type="transmembrane region" description="Helical" evidence="8">
    <location>
        <begin position="303"/>
        <end position="322"/>
    </location>
</feature>
<comment type="similarity">
    <text evidence="2">Belongs to the binding-protein-dependent transport system permease family. FecCD subfamily.</text>
</comment>
<dbReference type="InterPro" id="IPR000522">
    <property type="entry name" value="ABC_transptr_permease_BtuC"/>
</dbReference>